<keyword evidence="2 5" id="KW-0863">Zinc-finger</keyword>
<dbReference type="InterPro" id="IPR036770">
    <property type="entry name" value="Ankyrin_rpt-contain_sf"/>
</dbReference>
<dbReference type="Pfam" id="PF01753">
    <property type="entry name" value="zf-MYND"/>
    <property type="match status" value="1"/>
</dbReference>
<dbReference type="Gene3D" id="1.25.40.20">
    <property type="entry name" value="Ankyrin repeat-containing domain"/>
    <property type="match status" value="1"/>
</dbReference>
<keyword evidence="1" id="KW-0479">Metal-binding</keyword>
<protein>
    <recommendedName>
        <fullName evidence="6">MYND-type domain-containing protein</fullName>
    </recommendedName>
</protein>
<evidence type="ECO:0000313" key="7">
    <source>
        <dbReference type="EMBL" id="CAL1715867.1"/>
    </source>
</evidence>
<evidence type="ECO:0000256" key="1">
    <source>
        <dbReference type="ARBA" id="ARBA00022723"/>
    </source>
</evidence>
<evidence type="ECO:0000259" key="6">
    <source>
        <dbReference type="PROSITE" id="PS50865"/>
    </source>
</evidence>
<feature type="repeat" description="ANK" evidence="4">
    <location>
        <begin position="156"/>
        <end position="191"/>
    </location>
</feature>
<dbReference type="InterPro" id="IPR002110">
    <property type="entry name" value="Ankyrin_rpt"/>
</dbReference>
<feature type="domain" description="MYND-type" evidence="6">
    <location>
        <begin position="279"/>
        <end position="322"/>
    </location>
</feature>
<dbReference type="SUPFAM" id="SSF144232">
    <property type="entry name" value="HIT/MYND zinc finger-like"/>
    <property type="match status" value="1"/>
</dbReference>
<evidence type="ECO:0000256" key="4">
    <source>
        <dbReference type="PROSITE-ProRule" id="PRU00023"/>
    </source>
</evidence>
<evidence type="ECO:0000256" key="2">
    <source>
        <dbReference type="ARBA" id="ARBA00022771"/>
    </source>
</evidence>
<proteinExistence type="predicted"/>
<evidence type="ECO:0000256" key="3">
    <source>
        <dbReference type="ARBA" id="ARBA00022833"/>
    </source>
</evidence>
<dbReference type="SUPFAM" id="SSF48403">
    <property type="entry name" value="Ankyrin repeat"/>
    <property type="match status" value="1"/>
</dbReference>
<dbReference type="PROSITE" id="PS50088">
    <property type="entry name" value="ANK_REPEAT"/>
    <property type="match status" value="1"/>
</dbReference>
<dbReference type="Gene3D" id="6.10.140.2220">
    <property type="match status" value="1"/>
</dbReference>
<keyword evidence="3" id="KW-0862">Zinc</keyword>
<dbReference type="EMBL" id="OZ037952">
    <property type="protein sequence ID" value="CAL1715867.1"/>
    <property type="molecule type" value="Genomic_DNA"/>
</dbReference>
<keyword evidence="4" id="KW-0040">ANK repeat</keyword>
<reference evidence="8" key="1">
    <citation type="submission" date="2024-04" db="EMBL/GenBank/DDBJ databases">
        <authorList>
            <person name="Shaw F."/>
            <person name="Minotto A."/>
        </authorList>
    </citation>
    <scope>NUCLEOTIDE SEQUENCE [LARGE SCALE GENOMIC DNA]</scope>
</reference>
<gene>
    <name evidence="7" type="ORF">GFSPODELE1_LOCUS10463</name>
</gene>
<dbReference type="Proteomes" id="UP001497453">
    <property type="component" value="Chromosome 9"/>
</dbReference>
<sequence length="340" mass="37910">MSFIDDPELRAKVLSLAAQADRGQGRSLDELIASDGSVRGQEAQRLRNFYTSECMEPGRDLDFYGRLLFMGNLEAVKDDFHNRVTSHRSSSSFDEEARKKAADELYSLKWGPTRVPIYQLLYFAGAIYPENRQKQLQVMRWLIDEAKVSVDGRDLLGSTAIHLTLSTKPGFDPEIAQILYDGGADVNLRNRPGANAAHESTMILEPNIVEKGQTAAKAVDWFLTHGGNLDIKDNNGGTARSNINLLRKMPKQYQKTFAPLYSVVERADKRRKELGDTCCTLCGTVPNGAAKLLFCSRCKVARYCAPPKTCQKLDWPNHKEPCAKVAKALDTANPPKRAMK</sequence>
<name>A0ABP1E8F7_9APHY</name>
<evidence type="ECO:0000256" key="5">
    <source>
        <dbReference type="PROSITE-ProRule" id="PRU00134"/>
    </source>
</evidence>
<keyword evidence="8" id="KW-1185">Reference proteome</keyword>
<evidence type="ECO:0000313" key="8">
    <source>
        <dbReference type="Proteomes" id="UP001497453"/>
    </source>
</evidence>
<organism evidence="7 8">
    <name type="scientific">Somion occarium</name>
    <dbReference type="NCBI Taxonomy" id="3059160"/>
    <lineage>
        <taxon>Eukaryota</taxon>
        <taxon>Fungi</taxon>
        <taxon>Dikarya</taxon>
        <taxon>Basidiomycota</taxon>
        <taxon>Agaricomycotina</taxon>
        <taxon>Agaricomycetes</taxon>
        <taxon>Polyporales</taxon>
        <taxon>Cerrenaceae</taxon>
        <taxon>Somion</taxon>
    </lineage>
</organism>
<dbReference type="PROSITE" id="PS50865">
    <property type="entry name" value="ZF_MYND_2"/>
    <property type="match status" value="1"/>
</dbReference>
<accession>A0ABP1E8F7</accession>
<dbReference type="InterPro" id="IPR002893">
    <property type="entry name" value="Znf_MYND"/>
</dbReference>